<dbReference type="Proteomes" id="UP001456524">
    <property type="component" value="Unassembled WGS sequence"/>
</dbReference>
<evidence type="ECO:0000313" key="1">
    <source>
        <dbReference type="EMBL" id="KAK8174330.1"/>
    </source>
</evidence>
<evidence type="ECO:0000313" key="2">
    <source>
        <dbReference type="Proteomes" id="UP001456524"/>
    </source>
</evidence>
<reference evidence="1 2" key="1">
    <citation type="journal article" date="2022" name="G3 (Bethesda)">
        <title>Enemy or ally: a genomic approach to elucidate the lifestyle of Phyllosticta citrichinaensis.</title>
        <authorList>
            <person name="Buijs V.A."/>
            <person name="Groenewald J.Z."/>
            <person name="Haridas S."/>
            <person name="LaButti K.M."/>
            <person name="Lipzen A."/>
            <person name="Martin F.M."/>
            <person name="Barry K."/>
            <person name="Grigoriev I.V."/>
            <person name="Crous P.W."/>
            <person name="Seidl M.F."/>
        </authorList>
    </citation>
    <scope>NUCLEOTIDE SEQUENCE [LARGE SCALE GENOMIC DNA]</scope>
    <source>
        <strain evidence="1 2">CBS 129764</strain>
    </source>
</reference>
<keyword evidence="2" id="KW-1185">Reference proteome</keyword>
<accession>A0ABR1Y176</accession>
<protein>
    <submittedName>
        <fullName evidence="1">Uncharacterized protein</fullName>
    </submittedName>
</protein>
<name>A0ABR1Y176_9PEZI</name>
<gene>
    <name evidence="1" type="ORF">IWX90DRAFT_170615</name>
</gene>
<comment type="caution">
    <text evidence="1">The sequence shown here is derived from an EMBL/GenBank/DDBJ whole genome shotgun (WGS) entry which is preliminary data.</text>
</comment>
<dbReference type="EMBL" id="JBBWUH010000003">
    <property type="protein sequence ID" value="KAK8174330.1"/>
    <property type="molecule type" value="Genomic_DNA"/>
</dbReference>
<proteinExistence type="predicted"/>
<organism evidence="1 2">
    <name type="scientific">Phyllosticta citrichinensis</name>
    <dbReference type="NCBI Taxonomy" id="1130410"/>
    <lineage>
        <taxon>Eukaryota</taxon>
        <taxon>Fungi</taxon>
        <taxon>Dikarya</taxon>
        <taxon>Ascomycota</taxon>
        <taxon>Pezizomycotina</taxon>
        <taxon>Dothideomycetes</taxon>
        <taxon>Dothideomycetes incertae sedis</taxon>
        <taxon>Botryosphaeriales</taxon>
        <taxon>Phyllostictaceae</taxon>
        <taxon>Phyllosticta</taxon>
    </lineage>
</organism>
<sequence length="218" mass="24629">MTATRRIGNVTIAAKRGRHGGEGESESEHLRWITARRPSEARCFVSSPPFVPAMYPTGRALKWPRSASAEKEHGHAENWQKNRKHLERALRAPAGYQRRRRVLCPRRLALLLPLVGGWHGPRSLIARSRVKRYARLTRLTETESPPTILRKEEKDKEDSGFFMRVCASVSWRGGSPGLLAQTTDGAARLGSYRCQTFEVLRARVSSTCSLFSRRLPPC</sequence>